<dbReference type="GO" id="GO:0005634">
    <property type="term" value="C:nucleus"/>
    <property type="evidence" value="ECO:0007669"/>
    <property type="project" value="UniProtKB-SubCell"/>
</dbReference>
<evidence type="ECO:0000256" key="3">
    <source>
        <dbReference type="ARBA" id="ARBA00022833"/>
    </source>
</evidence>
<dbReference type="SMART" id="SM00906">
    <property type="entry name" value="Fungal_trans"/>
    <property type="match status" value="1"/>
</dbReference>
<evidence type="ECO:0000313" key="12">
    <source>
        <dbReference type="Proteomes" id="UP000800041"/>
    </source>
</evidence>
<keyword evidence="7" id="KW-0539">Nucleus</keyword>
<keyword evidence="2" id="KW-0479">Metal-binding</keyword>
<feature type="coiled-coil region" evidence="8">
    <location>
        <begin position="67"/>
        <end position="101"/>
    </location>
</feature>
<dbReference type="PROSITE" id="PS50048">
    <property type="entry name" value="ZN2_CY6_FUNGAL_2"/>
    <property type="match status" value="1"/>
</dbReference>
<reference evidence="11" key="1">
    <citation type="journal article" date="2020" name="Stud. Mycol.">
        <title>101 Dothideomycetes genomes: a test case for predicting lifestyles and emergence of pathogens.</title>
        <authorList>
            <person name="Haridas S."/>
            <person name="Albert R."/>
            <person name="Binder M."/>
            <person name="Bloem J."/>
            <person name="Labutti K."/>
            <person name="Salamov A."/>
            <person name="Andreopoulos B."/>
            <person name="Baker S."/>
            <person name="Barry K."/>
            <person name="Bills G."/>
            <person name="Bluhm B."/>
            <person name="Cannon C."/>
            <person name="Castanera R."/>
            <person name="Culley D."/>
            <person name="Daum C."/>
            <person name="Ezra D."/>
            <person name="Gonzalez J."/>
            <person name="Henrissat B."/>
            <person name="Kuo A."/>
            <person name="Liang C."/>
            <person name="Lipzen A."/>
            <person name="Lutzoni F."/>
            <person name="Magnuson J."/>
            <person name="Mondo S."/>
            <person name="Nolan M."/>
            <person name="Ohm R."/>
            <person name="Pangilinan J."/>
            <person name="Park H.-J."/>
            <person name="Ramirez L."/>
            <person name="Alfaro M."/>
            <person name="Sun H."/>
            <person name="Tritt A."/>
            <person name="Yoshinaga Y."/>
            <person name="Zwiers L.-H."/>
            <person name="Turgeon B."/>
            <person name="Goodwin S."/>
            <person name="Spatafora J."/>
            <person name="Crous P."/>
            <person name="Grigoriev I."/>
        </authorList>
    </citation>
    <scope>NUCLEOTIDE SEQUENCE</scope>
    <source>
        <strain evidence="11">CBS 113979</strain>
    </source>
</reference>
<feature type="domain" description="Zn(2)-C6 fungal-type" evidence="10">
    <location>
        <begin position="23"/>
        <end position="53"/>
    </location>
</feature>
<gene>
    <name evidence="11" type="ORF">K402DRAFT_337549</name>
</gene>
<dbReference type="Pfam" id="PF04082">
    <property type="entry name" value="Fungal_trans"/>
    <property type="match status" value="1"/>
</dbReference>
<dbReference type="InterPro" id="IPR050987">
    <property type="entry name" value="AtrR-like"/>
</dbReference>
<feature type="region of interest" description="Disordered" evidence="9">
    <location>
        <begin position="638"/>
        <end position="779"/>
    </location>
</feature>
<dbReference type="PROSITE" id="PS00463">
    <property type="entry name" value="ZN2_CY6_FUNGAL_1"/>
    <property type="match status" value="1"/>
</dbReference>
<comment type="subcellular location">
    <subcellularLocation>
        <location evidence="1">Nucleus</location>
    </subcellularLocation>
</comment>
<evidence type="ECO:0000313" key="11">
    <source>
        <dbReference type="EMBL" id="KAF1983926.1"/>
    </source>
</evidence>
<dbReference type="CDD" id="cd12148">
    <property type="entry name" value="fungal_TF_MHR"/>
    <property type="match status" value="1"/>
</dbReference>
<dbReference type="PANTHER" id="PTHR46910:SF12">
    <property type="entry name" value="REGULATORY PROTEIN CAT8"/>
    <property type="match status" value="1"/>
</dbReference>
<dbReference type="EMBL" id="ML977171">
    <property type="protein sequence ID" value="KAF1983926.1"/>
    <property type="molecule type" value="Genomic_DNA"/>
</dbReference>
<dbReference type="InterPro" id="IPR007219">
    <property type="entry name" value="XnlR_reg_dom"/>
</dbReference>
<organism evidence="11 12">
    <name type="scientific">Aulographum hederae CBS 113979</name>
    <dbReference type="NCBI Taxonomy" id="1176131"/>
    <lineage>
        <taxon>Eukaryota</taxon>
        <taxon>Fungi</taxon>
        <taxon>Dikarya</taxon>
        <taxon>Ascomycota</taxon>
        <taxon>Pezizomycotina</taxon>
        <taxon>Dothideomycetes</taxon>
        <taxon>Pleosporomycetidae</taxon>
        <taxon>Aulographales</taxon>
        <taxon>Aulographaceae</taxon>
    </lineage>
</organism>
<feature type="region of interest" description="Disordered" evidence="9">
    <location>
        <begin position="102"/>
        <end position="141"/>
    </location>
</feature>
<dbReference type="Gene3D" id="4.10.240.10">
    <property type="entry name" value="Zn(2)-C6 fungal-type DNA-binding domain"/>
    <property type="match status" value="1"/>
</dbReference>
<keyword evidence="5" id="KW-0238">DNA-binding</keyword>
<evidence type="ECO:0000256" key="9">
    <source>
        <dbReference type="SAM" id="MobiDB-lite"/>
    </source>
</evidence>
<dbReference type="PANTHER" id="PTHR46910">
    <property type="entry name" value="TRANSCRIPTION FACTOR PDR1"/>
    <property type="match status" value="1"/>
</dbReference>
<dbReference type="Pfam" id="PF00172">
    <property type="entry name" value="Zn_clus"/>
    <property type="match status" value="1"/>
</dbReference>
<accession>A0A6G1GSH0</accession>
<evidence type="ECO:0000259" key="10">
    <source>
        <dbReference type="PROSITE" id="PS50048"/>
    </source>
</evidence>
<evidence type="ECO:0000256" key="6">
    <source>
        <dbReference type="ARBA" id="ARBA00023163"/>
    </source>
</evidence>
<dbReference type="GO" id="GO:0003677">
    <property type="term" value="F:DNA binding"/>
    <property type="evidence" value="ECO:0007669"/>
    <property type="project" value="UniProtKB-KW"/>
</dbReference>
<dbReference type="InterPro" id="IPR001138">
    <property type="entry name" value="Zn2Cys6_DnaBD"/>
</dbReference>
<keyword evidence="12" id="KW-1185">Reference proteome</keyword>
<protein>
    <recommendedName>
        <fullName evidence="10">Zn(2)-C6 fungal-type domain-containing protein</fullName>
    </recommendedName>
</protein>
<dbReference type="SMART" id="SM00066">
    <property type="entry name" value="GAL4"/>
    <property type="match status" value="1"/>
</dbReference>
<evidence type="ECO:0000256" key="5">
    <source>
        <dbReference type="ARBA" id="ARBA00023125"/>
    </source>
</evidence>
<keyword evidence="6" id="KW-0804">Transcription</keyword>
<dbReference type="SUPFAM" id="SSF57701">
    <property type="entry name" value="Zn2/Cys6 DNA-binding domain"/>
    <property type="match status" value="1"/>
</dbReference>
<dbReference type="GO" id="GO:0000981">
    <property type="term" value="F:DNA-binding transcription factor activity, RNA polymerase II-specific"/>
    <property type="evidence" value="ECO:0007669"/>
    <property type="project" value="InterPro"/>
</dbReference>
<feature type="compositionally biased region" description="Low complexity" evidence="9">
    <location>
        <begin position="715"/>
        <end position="732"/>
    </location>
</feature>
<keyword evidence="4" id="KW-0805">Transcription regulation</keyword>
<evidence type="ECO:0000256" key="2">
    <source>
        <dbReference type="ARBA" id="ARBA00022723"/>
    </source>
</evidence>
<sequence>MPGILPMKVIKVGTSSQTRIAQACDRCRSKKIRCDGVRPSCTQCVSVGFECKTSDKLTRRAFPRGYTESLEERVRALECEVRELKDLLDEKDEKIDMLSRIHSNSPHSIHPRRKSPSLGPGVPVPETNQDIEQEKDESFSVVQGVTGGRGDVEDAYYSGNSSGKALIDALSSRVPKTIQCCADIKTDVFGPANPKPPHTGPVEYDAPPRMLSDQLVNIFFQEWAPLFPVLHRPTFLVLYEQYVAAPGAIRDLKSIAQLNLVFGIAALSNDSRAPEDILSFERQWQSALEVFSTESCLVTLQCLALAQIHSLQQNDVIRVQKYKGLAVGLLQRLGLNQPQKLFSLGVLTSETRKKVFWTVYTLDCFSAAHFGLPKLLNDSDIHCEYPADADDEYINEKGFLPTLPGESTKLSSALALFRLCRTMSKVLTDIYPAAPSHDISFRQITALNDELDAWSEGLAPHLRLQFVADKPSTNIISSRSPILSLAYHYVRSMLCRPIVCASSVLGDKASSAMLALANSSKKIVQIVELLDERRMSFSFCLNKTQVLMLSAFGLLYQSLDLAKDGKLLKDNQRLVSAVVAMLAKNASPGTSGLRYVSGAVGCSTDSPTPSSSISTTSGRSLMIPQDTFRSAHQHLKALKSRLTSPKQHSQDISARRATLPVLMPMGRHRNASDPTLASSQPEVTLPHVASSEPARSPYMSTLLSPPLPRHRSMKRSTTTSSRPASATSAIPSQHQHHSNLNLDYLPFPSANNSTDRLPTLFPTDSSHHSTAKPTKPEDAADWERLISSLDNGQQTIYDTIYGASCGDLTTGTSTSAAVDALLELDSNAISPAPLHHHPFDAATADGDWGWSLLTADDGANGAPGSVLSFSEESLTSGSGGEDGFLPILEAGKGGEDCYEGFGLGAHGSGRDEEEGLVGLERFGI</sequence>
<dbReference type="OrthoDB" id="1924787at2759"/>
<evidence type="ECO:0000256" key="7">
    <source>
        <dbReference type="ARBA" id="ARBA00023242"/>
    </source>
</evidence>
<dbReference type="GO" id="GO:0006351">
    <property type="term" value="P:DNA-templated transcription"/>
    <property type="evidence" value="ECO:0007669"/>
    <property type="project" value="InterPro"/>
</dbReference>
<dbReference type="CDD" id="cd15485">
    <property type="entry name" value="ZIP_Cat8"/>
    <property type="match status" value="1"/>
</dbReference>
<feature type="compositionally biased region" description="Polar residues" evidence="9">
    <location>
        <begin position="672"/>
        <end position="682"/>
    </location>
</feature>
<proteinExistence type="predicted"/>
<dbReference type="InterPro" id="IPR036864">
    <property type="entry name" value="Zn2-C6_fun-type_DNA-bd_sf"/>
</dbReference>
<evidence type="ECO:0000256" key="4">
    <source>
        <dbReference type="ARBA" id="ARBA00023015"/>
    </source>
</evidence>
<evidence type="ECO:0000256" key="1">
    <source>
        <dbReference type="ARBA" id="ARBA00004123"/>
    </source>
</evidence>
<dbReference type="CDD" id="cd00067">
    <property type="entry name" value="GAL4"/>
    <property type="match status" value="1"/>
</dbReference>
<dbReference type="AlphaFoldDB" id="A0A6G1GSH0"/>
<dbReference type="GO" id="GO:0008270">
    <property type="term" value="F:zinc ion binding"/>
    <property type="evidence" value="ECO:0007669"/>
    <property type="project" value="InterPro"/>
</dbReference>
<dbReference type="FunFam" id="4.10.240.10:FF:000007">
    <property type="entry name" value="C6 transcription factor FacB"/>
    <property type="match status" value="1"/>
</dbReference>
<evidence type="ECO:0000256" key="8">
    <source>
        <dbReference type="SAM" id="Coils"/>
    </source>
</evidence>
<feature type="compositionally biased region" description="Polar residues" evidence="9">
    <location>
        <begin position="641"/>
        <end position="652"/>
    </location>
</feature>
<name>A0A6G1GSH0_9PEZI</name>
<keyword evidence="3" id="KW-0862">Zinc</keyword>
<keyword evidence="8" id="KW-0175">Coiled coil</keyword>
<dbReference type="Proteomes" id="UP000800041">
    <property type="component" value="Unassembled WGS sequence"/>
</dbReference>